<gene>
    <name evidence="2" type="ORF">Sgleb_31240</name>
</gene>
<evidence type="ECO:0000259" key="1">
    <source>
        <dbReference type="PROSITE" id="PS50943"/>
    </source>
</evidence>
<protein>
    <submittedName>
        <fullName evidence="2">Transcriptional regulator</fullName>
    </submittedName>
</protein>
<dbReference type="CDD" id="cd00093">
    <property type="entry name" value="HTH_XRE"/>
    <property type="match status" value="1"/>
</dbReference>
<feature type="domain" description="HTH cro/C1-type" evidence="1">
    <location>
        <begin position="33"/>
        <end position="84"/>
    </location>
</feature>
<dbReference type="InterPro" id="IPR001387">
    <property type="entry name" value="Cro/C1-type_HTH"/>
</dbReference>
<dbReference type="SUPFAM" id="SSF47413">
    <property type="entry name" value="lambda repressor-like DNA-binding domains"/>
    <property type="match status" value="1"/>
</dbReference>
<dbReference type="Pfam" id="PF13560">
    <property type="entry name" value="HTH_31"/>
    <property type="match status" value="1"/>
</dbReference>
<proteinExistence type="predicted"/>
<evidence type="ECO:0000313" key="2">
    <source>
        <dbReference type="EMBL" id="GFE15077.1"/>
    </source>
</evidence>
<dbReference type="Pfam" id="PF17765">
    <property type="entry name" value="MLTR_LBD"/>
    <property type="match status" value="1"/>
</dbReference>
<keyword evidence="3" id="KW-1185">Reference proteome</keyword>
<dbReference type="GO" id="GO:0003677">
    <property type="term" value="F:DNA binding"/>
    <property type="evidence" value="ECO:0007669"/>
    <property type="project" value="InterPro"/>
</dbReference>
<dbReference type="PANTHER" id="PTHR35010">
    <property type="entry name" value="BLL4672 PROTEIN-RELATED"/>
    <property type="match status" value="1"/>
</dbReference>
<sequence length="296" mass="32198">MLYAEIEISSFLKARRAALDPADLGLPGGVNRRRVHGLRREEVAQLAGISVDYYTRIEQGRAPAISDSVLDAIARALRLSGGEVTYLRNIAVPRRPGADCCAAGPAPGRTVRPEIQQVLDAMADTVPAMVVGRGLDILAWNTLGGRIAFDLEALAPDRRNTALLVFLDPAARALHPEWEDKAVEVVGNLRADSGRHPDDPRICDVVNELLARSPEFRRIWETQSVHECLRGTKRILHPQVGELVVTFESFRLGTDPDQALVTYTAPGGSETERRIRELGKLGDPVLTASGAVPVTP</sequence>
<dbReference type="AlphaFoldDB" id="A0A640SUR1"/>
<dbReference type="PANTHER" id="PTHR35010:SF2">
    <property type="entry name" value="BLL4672 PROTEIN"/>
    <property type="match status" value="1"/>
</dbReference>
<dbReference type="PROSITE" id="PS50943">
    <property type="entry name" value="HTH_CROC1"/>
    <property type="match status" value="1"/>
</dbReference>
<dbReference type="SMART" id="SM00530">
    <property type="entry name" value="HTH_XRE"/>
    <property type="match status" value="1"/>
</dbReference>
<name>A0A640SUR1_9ACTN</name>
<comment type="caution">
    <text evidence="2">The sequence shown here is derived from an EMBL/GenBank/DDBJ whole genome shotgun (WGS) entry which is preliminary data.</text>
</comment>
<reference evidence="2 3" key="1">
    <citation type="submission" date="2019-12" db="EMBL/GenBank/DDBJ databases">
        <title>Whole genome shotgun sequence of Streptomyces hygroscopicus subsp. glebosus NBRC 13786.</title>
        <authorList>
            <person name="Ichikawa N."/>
            <person name="Kimura A."/>
            <person name="Kitahashi Y."/>
            <person name="Komaki H."/>
            <person name="Tamura T."/>
        </authorList>
    </citation>
    <scope>NUCLEOTIDE SEQUENCE [LARGE SCALE GENOMIC DNA]</scope>
    <source>
        <strain evidence="2 3">NBRC 13786</strain>
    </source>
</reference>
<organism evidence="2 3">
    <name type="scientific">Streptomyces glebosus</name>
    <dbReference type="NCBI Taxonomy" id="249580"/>
    <lineage>
        <taxon>Bacteria</taxon>
        <taxon>Bacillati</taxon>
        <taxon>Actinomycetota</taxon>
        <taxon>Actinomycetes</taxon>
        <taxon>Kitasatosporales</taxon>
        <taxon>Streptomycetaceae</taxon>
        <taxon>Streptomyces</taxon>
    </lineage>
</organism>
<dbReference type="Gene3D" id="1.10.260.40">
    <property type="entry name" value="lambda repressor-like DNA-binding domains"/>
    <property type="match status" value="1"/>
</dbReference>
<dbReference type="Proteomes" id="UP000430079">
    <property type="component" value="Unassembled WGS sequence"/>
</dbReference>
<dbReference type="InterPro" id="IPR041413">
    <property type="entry name" value="MLTR_LBD"/>
</dbReference>
<dbReference type="Gene3D" id="3.30.450.180">
    <property type="match status" value="1"/>
</dbReference>
<evidence type="ECO:0000313" key="3">
    <source>
        <dbReference type="Proteomes" id="UP000430079"/>
    </source>
</evidence>
<dbReference type="InterPro" id="IPR010982">
    <property type="entry name" value="Lambda_DNA-bd_dom_sf"/>
</dbReference>
<dbReference type="EMBL" id="BLIO01000001">
    <property type="protein sequence ID" value="GFE15077.1"/>
    <property type="molecule type" value="Genomic_DNA"/>
</dbReference>
<accession>A0A640SUR1</accession>
<dbReference type="RefSeq" id="WP_190142893.1">
    <property type="nucleotide sequence ID" value="NZ_BLIO01000001.1"/>
</dbReference>